<reference evidence="2" key="2">
    <citation type="submission" date="2018-05" db="EMBL/GenBank/DDBJ databases">
        <title>OgluRS3 (Oryza glumaepatula Reference Sequence Version 3).</title>
        <authorList>
            <person name="Zhang J."/>
            <person name="Kudrna D."/>
            <person name="Lee S."/>
            <person name="Talag J."/>
            <person name="Welchert J."/>
            <person name="Wing R.A."/>
        </authorList>
    </citation>
    <scope>NUCLEOTIDE SEQUENCE [LARGE SCALE GENOMIC DNA]</scope>
</reference>
<sequence>MKRRSRSMEGSPRRRLSITLATISMAISSSDVHLWTRCPASDRMPLSMAHAVWVIVMGFFTGVWVDKCDRFALWWEAFSFHNNEVVSAAQILSSDVAAIDLVTFIVSNPTEHLEEN</sequence>
<evidence type="ECO:0000256" key="1">
    <source>
        <dbReference type="SAM" id="Phobius"/>
    </source>
</evidence>
<feature type="transmembrane region" description="Helical" evidence="1">
    <location>
        <begin position="44"/>
        <end position="65"/>
    </location>
</feature>
<dbReference type="EnsemblPlants" id="OGLUM12G04300.1">
    <property type="protein sequence ID" value="OGLUM12G04300.1"/>
    <property type="gene ID" value="OGLUM12G04300"/>
</dbReference>
<keyword evidence="1" id="KW-0472">Membrane</keyword>
<dbReference type="Gramene" id="OGLUM12G04300.1">
    <property type="protein sequence ID" value="OGLUM12G04300.1"/>
    <property type="gene ID" value="OGLUM12G04300"/>
</dbReference>
<evidence type="ECO:0000313" key="2">
    <source>
        <dbReference type="EnsemblPlants" id="OGLUM12G04300.1"/>
    </source>
</evidence>
<reference evidence="2" key="1">
    <citation type="submission" date="2015-04" db="UniProtKB">
        <authorList>
            <consortium name="EnsemblPlants"/>
        </authorList>
    </citation>
    <scope>IDENTIFICATION</scope>
</reference>
<keyword evidence="3" id="KW-1185">Reference proteome</keyword>
<dbReference type="Proteomes" id="UP000026961">
    <property type="component" value="Chromosome 12"/>
</dbReference>
<protein>
    <submittedName>
        <fullName evidence="2">Uncharacterized protein</fullName>
    </submittedName>
</protein>
<accession>A0A0E0BPA0</accession>
<dbReference type="AlphaFoldDB" id="A0A0E0BPA0"/>
<keyword evidence="1" id="KW-1133">Transmembrane helix</keyword>
<proteinExistence type="predicted"/>
<name>A0A0E0BPA0_9ORYZ</name>
<dbReference type="HOGENOM" id="CLU_2100710_0_0_1"/>
<evidence type="ECO:0000313" key="3">
    <source>
        <dbReference type="Proteomes" id="UP000026961"/>
    </source>
</evidence>
<keyword evidence="1" id="KW-0812">Transmembrane</keyword>
<organism evidence="2">
    <name type="scientific">Oryza glumipatula</name>
    <dbReference type="NCBI Taxonomy" id="40148"/>
    <lineage>
        <taxon>Eukaryota</taxon>
        <taxon>Viridiplantae</taxon>
        <taxon>Streptophyta</taxon>
        <taxon>Embryophyta</taxon>
        <taxon>Tracheophyta</taxon>
        <taxon>Spermatophyta</taxon>
        <taxon>Magnoliopsida</taxon>
        <taxon>Liliopsida</taxon>
        <taxon>Poales</taxon>
        <taxon>Poaceae</taxon>
        <taxon>BOP clade</taxon>
        <taxon>Oryzoideae</taxon>
        <taxon>Oryzeae</taxon>
        <taxon>Oryzinae</taxon>
        <taxon>Oryza</taxon>
    </lineage>
</organism>